<reference evidence="11 12" key="1">
    <citation type="submission" date="2018-05" db="EMBL/GenBank/DDBJ databases">
        <title>Genomic Encyclopedia of Archaeal and Bacterial Type Strains, Phase II (KMG-II): from individual species to whole genera.</title>
        <authorList>
            <person name="Goeker M."/>
        </authorList>
    </citation>
    <scope>NUCLEOTIDE SEQUENCE [LARGE SCALE GENOMIC DNA]</scope>
    <source>
        <strain evidence="11 12">DSM 22214</strain>
    </source>
</reference>
<keyword evidence="3" id="KW-0645">Protease</keyword>
<dbReference type="GO" id="GO:0046872">
    <property type="term" value="F:metal ion binding"/>
    <property type="evidence" value="ECO:0007669"/>
    <property type="project" value="UniProtKB-KW"/>
</dbReference>
<feature type="domain" description="Peptidase M16 C-terminal" evidence="10">
    <location>
        <begin position="329"/>
        <end position="499"/>
    </location>
</feature>
<organism evidence="11 12">
    <name type="scientific">Arcicella aurantiaca</name>
    <dbReference type="NCBI Taxonomy" id="591202"/>
    <lineage>
        <taxon>Bacteria</taxon>
        <taxon>Pseudomonadati</taxon>
        <taxon>Bacteroidota</taxon>
        <taxon>Cytophagia</taxon>
        <taxon>Cytophagales</taxon>
        <taxon>Flectobacillaceae</taxon>
        <taxon>Arcicella</taxon>
    </lineage>
</organism>
<keyword evidence="5" id="KW-0378">Hydrolase</keyword>
<comment type="similarity">
    <text evidence="2 8">Belongs to the peptidase M16 family.</text>
</comment>
<keyword evidence="4" id="KW-0479">Metal-binding</keyword>
<keyword evidence="12" id="KW-1185">Reference proteome</keyword>
<keyword evidence="6" id="KW-0862">Zinc</keyword>
<dbReference type="InterPro" id="IPR011765">
    <property type="entry name" value="Pept_M16_N"/>
</dbReference>
<dbReference type="GO" id="GO:0006508">
    <property type="term" value="P:proteolysis"/>
    <property type="evidence" value="ECO:0007669"/>
    <property type="project" value="UniProtKB-KW"/>
</dbReference>
<dbReference type="SUPFAM" id="SSF63411">
    <property type="entry name" value="LuxS/MPP-like metallohydrolase"/>
    <property type="match status" value="4"/>
</dbReference>
<dbReference type="EMBL" id="QGGO01000002">
    <property type="protein sequence ID" value="PWK28867.1"/>
    <property type="molecule type" value="Genomic_DNA"/>
</dbReference>
<feature type="domain" description="Peptidase M16 N-terminal" evidence="9">
    <location>
        <begin position="123"/>
        <end position="172"/>
    </location>
</feature>
<evidence type="ECO:0000313" key="12">
    <source>
        <dbReference type="Proteomes" id="UP000245489"/>
    </source>
</evidence>
<gene>
    <name evidence="11" type="ORF">LV89_00420</name>
</gene>
<dbReference type="GO" id="GO:0004222">
    <property type="term" value="F:metalloendopeptidase activity"/>
    <property type="evidence" value="ECO:0007669"/>
    <property type="project" value="InterPro"/>
</dbReference>
<dbReference type="Gene3D" id="3.30.830.10">
    <property type="entry name" value="Metalloenzyme, LuxS/M16 peptidase-like"/>
    <property type="match status" value="4"/>
</dbReference>
<dbReference type="AlphaFoldDB" id="A0A316EE73"/>
<dbReference type="Proteomes" id="UP000245489">
    <property type="component" value="Unassembled WGS sequence"/>
</dbReference>
<dbReference type="InterPro" id="IPR001431">
    <property type="entry name" value="Pept_M16_Zn_BS"/>
</dbReference>
<evidence type="ECO:0000256" key="2">
    <source>
        <dbReference type="ARBA" id="ARBA00007261"/>
    </source>
</evidence>
<protein>
    <submittedName>
        <fullName evidence="11">Putative Zn-dependent peptidase</fullName>
    </submittedName>
</protein>
<dbReference type="InterPro" id="IPR011249">
    <property type="entry name" value="Metalloenz_LuxS/M16"/>
</dbReference>
<sequence length="1046" mass="118723">MYSKITIYDGLFRLYKDYFKSSLCLQSIMLKHIKKPTVYQKEQVYFKNYHFIAIIKSNLKSTFTMIKGRLQLLAIAFLLCFSSTFAQKTYEWKTATSGGYTYKYVSNDPMKARFYTLTNGLTVILSENHKEPRIAALIPTRAGSNTDPRTNTGLAHYLEHMLFKGTDKYGSLDWSKEKPLLDQIDALYEKYNKTTDSTQRKAIYKEIDQKSGEAAKFAIANEYDKMMASMGGQGTNAFTSYEQTVYTEDIPANALDRFLKLQAERFRNPILRIFHTELEAVYEEKNRSLDNDNWKMYEARNAALYPTHNYGQQTTIGTIEHLKNPSLVEIRNYFKKYYVPNNMAIIMAGDFNSDELIKKIEASFKYMVTKPVTEYKPAPEAPLTTPVVREVFGPTPDNLSISWRWSSSVNAKEKIVGTIVDELMSNSKAGLIDLNLVKAQKVLRASSSPEWNKDYSTWSMTATPKKDQSLDDVKALLLGELDKLKTGNFDESIIKAIAANYKLTAIQGLEDNTSRAYGLLGSFIASKATNWNDNAAMNDALGKVTKQDVMAFAKKYCGDGYVVVYKRKGTDPKITKVDKPTITPVEVNREAQSAFLKDVNETPMANIQPKWLDFSKDMKKGKIGNLDAYYVQNTDNDLFRMSYRFDMGSWNSKILPIALQYLQFVGTDKMNAEQISTEFYRLASSFTQNYTDHHITLGMSGLNENFAKTVSLFEDLMTKCKKDDAALELLKGRLLKQRNDAKLNKGAILQGLTSYATFGAKNPRNTLQFTDAELKALTADELISFLQNLFSYKHSITYYGPQTMEGLASTVSGIHKTPASFKADLPLVANFEATSPEKPTVLFTDYDMVQAEINWVRPTVKYNVAETPVVELYNNYFGGGMSSIVFQTIRESKALAYSTYAFYFTPATKDEKYRMIAYVGTQADKIHESIAGMNELLNVFPSSEKNVETAKASMKKNYQTERITQDNIINTYFNNQEKGISGDERQAIYQALDKLTVDDLKKLQDSQLANKPYNMCIVASEKKVNLEDLKKYGEVKKLTLEEVFGY</sequence>
<feature type="domain" description="Peptidase M16 C-terminal" evidence="10">
    <location>
        <begin position="829"/>
        <end position="951"/>
    </location>
</feature>
<proteinExistence type="inferred from homology"/>
<evidence type="ECO:0000256" key="5">
    <source>
        <dbReference type="ARBA" id="ARBA00022801"/>
    </source>
</evidence>
<evidence type="ECO:0000256" key="6">
    <source>
        <dbReference type="ARBA" id="ARBA00022833"/>
    </source>
</evidence>
<evidence type="ECO:0000259" key="9">
    <source>
        <dbReference type="Pfam" id="PF00675"/>
    </source>
</evidence>
<dbReference type="PANTHER" id="PTHR43690:SF17">
    <property type="entry name" value="PROTEIN YHJJ"/>
    <property type="match status" value="1"/>
</dbReference>
<evidence type="ECO:0000256" key="4">
    <source>
        <dbReference type="ARBA" id="ARBA00022723"/>
    </source>
</evidence>
<dbReference type="InterPro" id="IPR007863">
    <property type="entry name" value="Peptidase_M16_C"/>
</dbReference>
<evidence type="ECO:0000256" key="1">
    <source>
        <dbReference type="ARBA" id="ARBA00001947"/>
    </source>
</evidence>
<dbReference type="Pfam" id="PF00675">
    <property type="entry name" value="Peptidase_M16"/>
    <property type="match status" value="2"/>
</dbReference>
<comment type="cofactor">
    <cofactor evidence="1">
        <name>Zn(2+)</name>
        <dbReference type="ChEBI" id="CHEBI:29105"/>
    </cofactor>
</comment>
<name>A0A316EE73_9BACT</name>
<comment type="caution">
    <text evidence="11">The sequence shown here is derived from an EMBL/GenBank/DDBJ whole genome shotgun (WGS) entry which is preliminary data.</text>
</comment>
<evidence type="ECO:0000313" key="11">
    <source>
        <dbReference type="EMBL" id="PWK28867.1"/>
    </source>
</evidence>
<evidence type="ECO:0000259" key="10">
    <source>
        <dbReference type="Pfam" id="PF05193"/>
    </source>
</evidence>
<dbReference type="PANTHER" id="PTHR43690">
    <property type="entry name" value="NARDILYSIN"/>
    <property type="match status" value="1"/>
</dbReference>
<evidence type="ECO:0000256" key="8">
    <source>
        <dbReference type="RuleBase" id="RU004447"/>
    </source>
</evidence>
<dbReference type="PROSITE" id="PS00143">
    <property type="entry name" value="INSULINASE"/>
    <property type="match status" value="1"/>
</dbReference>
<evidence type="ECO:0000256" key="7">
    <source>
        <dbReference type="ARBA" id="ARBA00023049"/>
    </source>
</evidence>
<dbReference type="InterPro" id="IPR050626">
    <property type="entry name" value="Peptidase_M16"/>
</dbReference>
<keyword evidence="7" id="KW-0482">Metalloprotease</keyword>
<evidence type="ECO:0000256" key="3">
    <source>
        <dbReference type="ARBA" id="ARBA00022670"/>
    </source>
</evidence>
<dbReference type="Pfam" id="PF05193">
    <property type="entry name" value="Peptidase_M16_C"/>
    <property type="match status" value="2"/>
</dbReference>
<feature type="domain" description="Peptidase M16 N-terminal" evidence="9">
    <location>
        <begin position="220"/>
        <end position="313"/>
    </location>
</feature>
<accession>A0A316EE73</accession>